<reference evidence="3" key="1">
    <citation type="journal article" date="2019" name="Int. J. Syst. Evol. Microbiol.">
        <title>The Global Catalogue of Microorganisms (GCM) 10K type strain sequencing project: providing services to taxonomists for standard genome sequencing and annotation.</title>
        <authorList>
            <consortium name="The Broad Institute Genomics Platform"/>
            <consortium name="The Broad Institute Genome Sequencing Center for Infectious Disease"/>
            <person name="Wu L."/>
            <person name="Ma J."/>
        </authorList>
    </citation>
    <scope>NUCLEOTIDE SEQUENCE [LARGE SCALE GENOMIC DNA]</scope>
    <source>
        <strain evidence="3">IBRC-M 10490</strain>
    </source>
</reference>
<protein>
    <submittedName>
        <fullName evidence="2">Uncharacterized protein</fullName>
    </submittedName>
</protein>
<accession>A0ABV8VAI3</accession>
<sequence>MSSDLDTDSSETPPGPDEENSPVMWPEPSPLQSWWAAIMAAPQTRRGSRRKS</sequence>
<evidence type="ECO:0000313" key="3">
    <source>
        <dbReference type="Proteomes" id="UP001595844"/>
    </source>
</evidence>
<name>A0ABV8VAI3_9NOCA</name>
<evidence type="ECO:0000256" key="1">
    <source>
        <dbReference type="SAM" id="MobiDB-lite"/>
    </source>
</evidence>
<comment type="caution">
    <text evidence="2">The sequence shown here is derived from an EMBL/GenBank/DDBJ whole genome shotgun (WGS) entry which is preliminary data.</text>
</comment>
<feature type="region of interest" description="Disordered" evidence="1">
    <location>
        <begin position="1"/>
        <end position="29"/>
    </location>
</feature>
<proteinExistence type="predicted"/>
<dbReference type="EMBL" id="JBHSDL010000002">
    <property type="protein sequence ID" value="MFC4372869.1"/>
    <property type="molecule type" value="Genomic_DNA"/>
</dbReference>
<dbReference type="Proteomes" id="UP001595844">
    <property type="component" value="Unassembled WGS sequence"/>
</dbReference>
<evidence type="ECO:0000313" key="2">
    <source>
        <dbReference type="EMBL" id="MFC4372869.1"/>
    </source>
</evidence>
<keyword evidence="3" id="KW-1185">Reference proteome</keyword>
<organism evidence="2 3">
    <name type="scientific">Nocardia halotolerans</name>
    <dbReference type="NCBI Taxonomy" id="1755878"/>
    <lineage>
        <taxon>Bacteria</taxon>
        <taxon>Bacillati</taxon>
        <taxon>Actinomycetota</taxon>
        <taxon>Actinomycetes</taxon>
        <taxon>Mycobacteriales</taxon>
        <taxon>Nocardiaceae</taxon>
        <taxon>Nocardia</taxon>
    </lineage>
</organism>
<dbReference type="RefSeq" id="WP_378555388.1">
    <property type="nucleotide sequence ID" value="NZ_JBHSDL010000002.1"/>
</dbReference>
<gene>
    <name evidence="2" type="ORF">ACFO5K_02045</name>
</gene>